<feature type="region of interest" description="Disordered" evidence="1">
    <location>
        <begin position="1"/>
        <end position="71"/>
    </location>
</feature>
<accession>A0A2P6V844</accession>
<comment type="caution">
    <text evidence="2">The sequence shown here is derived from an EMBL/GenBank/DDBJ whole genome shotgun (WGS) entry which is preliminary data.</text>
</comment>
<feature type="compositionally biased region" description="Acidic residues" evidence="1">
    <location>
        <begin position="56"/>
        <end position="67"/>
    </location>
</feature>
<proteinExistence type="predicted"/>
<evidence type="ECO:0000313" key="3">
    <source>
        <dbReference type="Proteomes" id="UP000239649"/>
    </source>
</evidence>
<organism evidence="2 3">
    <name type="scientific">Micractinium conductrix</name>
    <dbReference type="NCBI Taxonomy" id="554055"/>
    <lineage>
        <taxon>Eukaryota</taxon>
        <taxon>Viridiplantae</taxon>
        <taxon>Chlorophyta</taxon>
        <taxon>core chlorophytes</taxon>
        <taxon>Trebouxiophyceae</taxon>
        <taxon>Chlorellales</taxon>
        <taxon>Chlorellaceae</taxon>
        <taxon>Chlorella clade</taxon>
        <taxon>Micractinium</taxon>
    </lineage>
</organism>
<reference evidence="2 3" key="1">
    <citation type="journal article" date="2018" name="Plant J.">
        <title>Genome sequences of Chlorella sorokiniana UTEX 1602 and Micractinium conductrix SAG 241.80: implications to maltose excretion by a green alga.</title>
        <authorList>
            <person name="Arriola M.B."/>
            <person name="Velmurugan N."/>
            <person name="Zhang Y."/>
            <person name="Plunkett M.H."/>
            <person name="Hondzo H."/>
            <person name="Barney B.M."/>
        </authorList>
    </citation>
    <scope>NUCLEOTIDE SEQUENCE [LARGE SCALE GENOMIC DNA]</scope>
    <source>
        <strain evidence="2 3">SAG 241.80</strain>
    </source>
</reference>
<feature type="compositionally biased region" description="Low complexity" evidence="1">
    <location>
        <begin position="215"/>
        <end position="228"/>
    </location>
</feature>
<evidence type="ECO:0000313" key="2">
    <source>
        <dbReference type="EMBL" id="PSC70257.1"/>
    </source>
</evidence>
<evidence type="ECO:0000256" key="1">
    <source>
        <dbReference type="SAM" id="MobiDB-lite"/>
    </source>
</evidence>
<sequence>MEQEARDEQAGPAHAALAVGSEQPSPSGETRCLQGDQSADAAQRSSEAGVVQSGEEPSETEQPEDGAPEAPVNLMPSVALLSAHIQHHMAGGPGCNPEVAGTFTPLVSMAYQLHLQAQAAAVPHEAAAQAHAAAIAAMSLPGHIPGLQGGDSVMQAYLGMPAMGAAAALALAPPAFDPSVLAAPAIDATAAAAEAAAAGAAAAAVQQPTEEQQGAPARTSPASAAARKSGGRRRQQGGRGGASQEGDALWQQPVQDKRSAASRQGGGMQRPQRERKRSRLLEEYVDDEGLDAAGLGGG</sequence>
<protein>
    <submittedName>
        <fullName evidence="2">Uncharacterized protein</fullName>
    </submittedName>
</protein>
<gene>
    <name evidence="2" type="ORF">C2E20_6373</name>
</gene>
<name>A0A2P6V844_9CHLO</name>
<dbReference type="Proteomes" id="UP000239649">
    <property type="component" value="Unassembled WGS sequence"/>
</dbReference>
<feature type="region of interest" description="Disordered" evidence="1">
    <location>
        <begin position="204"/>
        <end position="298"/>
    </location>
</feature>
<dbReference type="EMBL" id="LHPF02000021">
    <property type="protein sequence ID" value="PSC70257.1"/>
    <property type="molecule type" value="Genomic_DNA"/>
</dbReference>
<dbReference type="AlphaFoldDB" id="A0A2P6V844"/>
<keyword evidence="3" id="KW-1185">Reference proteome</keyword>